<dbReference type="OrthoDB" id="9768323at2"/>
<comment type="caution">
    <text evidence="4">The sequence shown here is derived from an EMBL/GenBank/DDBJ whole genome shotgun (WGS) entry which is preliminary data.</text>
</comment>
<reference evidence="4 5" key="1">
    <citation type="submission" date="2018-08" db="EMBL/GenBank/DDBJ databases">
        <title>Bacillus chawlae sp. nov., Bacillus glennii sp. nov., and Bacillus saganii sp. nov. Isolated from the Vehicle Assembly Building at Kennedy Space Center where the Viking Spacecraft were Assembled.</title>
        <authorList>
            <person name="Seuylemezian A."/>
            <person name="Vaishampayan P."/>
        </authorList>
    </citation>
    <scope>NUCLEOTIDE SEQUENCE [LARGE SCALE GENOMIC DNA]</scope>
    <source>
        <strain evidence="4 5">V44-8</strain>
    </source>
</reference>
<sequence length="691" mass="76122">MTDSYQIGIDMGGTFTDIVVINQKGEMWTDKADTTPKNLIEGLLTSLDNVSGQMGISRTSLLNQCDRFVHGTTIVTNSIAELKGAKVGLLVTKGFRDTLRIARSPRTDDRDHHKQVNVPDIVDRKCILEIEERIDKNGKEIVEMNSRQVEQAVKQLVEENNVEAIAVCLLWSFLNAEHEQQVKKIIESKYPSVYVTVSSELYPVMREYERMVTTTLNAFTGPKVVRYVDQVQSTLEEIGLKSSVVFIQSFGGSLSADEVRLAPITLVDSGPVGGVLGSNHLGTTLGIKNMITGDMGGTSYDCSVIVDNKFSKTQRVYLREFLTGLSKIDVTAIGSGGGSIAWLDSRGVPQVGPQSASSDPGPVCYGRGGDQPTVTDANVVLGFIDPMYFLGGRRKLEKEKAEEVYNEKLASKLDMSITDAAASVYQLVVASMSNAVRGVSVERGHDPSEFTFVAYGGALPIFAAEICREIGIRKAVIPSTSAVFSAQGLLAGDDVRNLVRSCFWKPGQEVDNVNKILEEMEEQIKASLYASGFKDGEYEIQRFGDFKFEGQIFELPVPIPSGRLTRKTLEEIANNFAPLYEAEYGPGTAWVHSPVNMFTVRVTGIGNVEKFQPKSYSDNPVKAEDVQKSTRQVFLPMEHKWTDIPVYDDREITPGSKFVGPAIIERTQTTIFIPEGTIATMDNYRNYLLDL</sequence>
<name>A0A372LG90_9BACI</name>
<feature type="domain" description="Hydantoinase/oxoprolinase N-terminal" evidence="2">
    <location>
        <begin position="7"/>
        <end position="188"/>
    </location>
</feature>
<dbReference type="Pfam" id="PF19278">
    <property type="entry name" value="Hydant_A_C"/>
    <property type="match status" value="1"/>
</dbReference>
<dbReference type="GO" id="GO:0006749">
    <property type="term" value="P:glutathione metabolic process"/>
    <property type="evidence" value="ECO:0007669"/>
    <property type="project" value="TreeGrafter"/>
</dbReference>
<dbReference type="AlphaFoldDB" id="A0A372LG90"/>
<dbReference type="PANTHER" id="PTHR11365:SF23">
    <property type="entry name" value="HYPOTHETICAL 5-OXOPROLINASE (EUROFUNG)-RELATED"/>
    <property type="match status" value="1"/>
</dbReference>
<proteinExistence type="predicted"/>
<organism evidence="4 5">
    <name type="scientific">Peribacillus glennii</name>
    <dbReference type="NCBI Taxonomy" id="2303991"/>
    <lineage>
        <taxon>Bacteria</taxon>
        <taxon>Bacillati</taxon>
        <taxon>Bacillota</taxon>
        <taxon>Bacilli</taxon>
        <taxon>Bacillales</taxon>
        <taxon>Bacillaceae</taxon>
        <taxon>Peribacillus</taxon>
    </lineage>
</organism>
<feature type="domain" description="Hydantoinase A/oxoprolinase" evidence="1">
    <location>
        <begin position="210"/>
        <end position="493"/>
    </location>
</feature>
<evidence type="ECO:0000259" key="3">
    <source>
        <dbReference type="Pfam" id="PF19278"/>
    </source>
</evidence>
<evidence type="ECO:0000313" key="5">
    <source>
        <dbReference type="Proteomes" id="UP000262939"/>
    </source>
</evidence>
<evidence type="ECO:0000313" key="4">
    <source>
        <dbReference type="EMBL" id="RFU65014.1"/>
    </source>
</evidence>
<evidence type="ECO:0000259" key="1">
    <source>
        <dbReference type="Pfam" id="PF01968"/>
    </source>
</evidence>
<dbReference type="GO" id="GO:0005829">
    <property type="term" value="C:cytosol"/>
    <property type="evidence" value="ECO:0007669"/>
    <property type="project" value="TreeGrafter"/>
</dbReference>
<dbReference type="GO" id="GO:0017168">
    <property type="term" value="F:5-oxoprolinase (ATP-hydrolyzing) activity"/>
    <property type="evidence" value="ECO:0007669"/>
    <property type="project" value="TreeGrafter"/>
</dbReference>
<dbReference type="RefSeq" id="WP_117321190.1">
    <property type="nucleotide sequence ID" value="NZ_QVTD01000003.1"/>
</dbReference>
<protein>
    <submittedName>
        <fullName evidence="4">Hydantoinase/oxoprolinase family protein</fullName>
    </submittedName>
</protein>
<keyword evidence="5" id="KW-1185">Reference proteome</keyword>
<dbReference type="EMBL" id="QVTD01000003">
    <property type="protein sequence ID" value="RFU65014.1"/>
    <property type="molecule type" value="Genomic_DNA"/>
</dbReference>
<dbReference type="InterPro" id="IPR008040">
    <property type="entry name" value="Hydant_A_N"/>
</dbReference>
<dbReference type="Pfam" id="PF01968">
    <property type="entry name" value="Hydantoinase_A"/>
    <property type="match status" value="1"/>
</dbReference>
<dbReference type="InterPro" id="IPR049517">
    <property type="entry name" value="ACX-like_C"/>
</dbReference>
<gene>
    <name evidence="4" type="ORF">D0466_03625</name>
</gene>
<dbReference type="PANTHER" id="PTHR11365">
    <property type="entry name" value="5-OXOPROLINASE RELATED"/>
    <property type="match status" value="1"/>
</dbReference>
<evidence type="ECO:0000259" key="2">
    <source>
        <dbReference type="Pfam" id="PF05378"/>
    </source>
</evidence>
<feature type="domain" description="Acetophenone carboxylase-like C-terminal" evidence="3">
    <location>
        <begin position="510"/>
        <end position="685"/>
    </location>
</feature>
<accession>A0A372LG90</accession>
<dbReference type="InterPro" id="IPR002821">
    <property type="entry name" value="Hydantoinase_A"/>
</dbReference>
<dbReference type="Pfam" id="PF05378">
    <property type="entry name" value="Hydant_A_N"/>
    <property type="match status" value="1"/>
</dbReference>
<dbReference type="InterPro" id="IPR045079">
    <property type="entry name" value="Oxoprolinase-like"/>
</dbReference>
<dbReference type="Proteomes" id="UP000262939">
    <property type="component" value="Unassembled WGS sequence"/>
</dbReference>